<dbReference type="Proteomes" id="UP000019753">
    <property type="component" value="Unassembled WGS sequence"/>
</dbReference>
<evidence type="ECO:0000313" key="2">
    <source>
        <dbReference type="Proteomes" id="UP000019753"/>
    </source>
</evidence>
<comment type="caution">
    <text evidence="1">The sequence shown here is derived from an EMBL/GenBank/DDBJ whole genome shotgun (WGS) entry which is preliminary data.</text>
</comment>
<evidence type="ECO:0000313" key="1">
    <source>
        <dbReference type="EMBL" id="EYR64270.1"/>
    </source>
</evidence>
<accession>A0A021VW48</accession>
<protein>
    <submittedName>
        <fullName evidence="1">Uncharacterized protein</fullName>
    </submittedName>
</protein>
<dbReference type="EMBL" id="AXCW01000039">
    <property type="protein sequence ID" value="EYR64270.1"/>
    <property type="molecule type" value="Genomic_DNA"/>
</dbReference>
<name>A0A021VW48_9CELL</name>
<keyword evidence="2" id="KW-1185">Reference proteome</keyword>
<reference evidence="1 2" key="1">
    <citation type="submission" date="2014-01" db="EMBL/GenBank/DDBJ databases">
        <title>Actinotalea ferrariae CF5-4.</title>
        <authorList>
            <person name="Chen F."/>
            <person name="Li Y."/>
            <person name="Wang G."/>
        </authorList>
    </citation>
    <scope>NUCLEOTIDE SEQUENCE [LARGE SCALE GENOMIC DNA]</scope>
    <source>
        <strain evidence="1 2">CF5-4</strain>
    </source>
</reference>
<dbReference type="RefSeq" id="WP_034223845.1">
    <property type="nucleotide sequence ID" value="NZ_AXCW01000039.1"/>
</dbReference>
<organism evidence="1 2">
    <name type="scientific">Actinotalea ferrariae CF5-4</name>
    <dbReference type="NCBI Taxonomy" id="948458"/>
    <lineage>
        <taxon>Bacteria</taxon>
        <taxon>Bacillati</taxon>
        <taxon>Actinomycetota</taxon>
        <taxon>Actinomycetes</taxon>
        <taxon>Micrococcales</taxon>
        <taxon>Cellulomonadaceae</taxon>
        <taxon>Actinotalea</taxon>
    </lineage>
</organism>
<sequence>MTTLPPIDTPVTVTLTNYRGMAGRVKAHLADTPWPVLVEFDTRAASLRDVAAVEAFAADEIEVAA</sequence>
<proteinExistence type="predicted"/>
<gene>
    <name evidence="1" type="ORF">N866_13550</name>
</gene>
<dbReference type="AlphaFoldDB" id="A0A021VW48"/>